<reference evidence="2 3" key="2">
    <citation type="submission" date="2018-11" db="EMBL/GenBank/DDBJ databases">
        <authorList>
            <consortium name="Pathogen Informatics"/>
        </authorList>
    </citation>
    <scope>NUCLEOTIDE SEQUENCE [LARGE SCALE GENOMIC DNA]</scope>
</reference>
<evidence type="ECO:0000313" key="3">
    <source>
        <dbReference type="Proteomes" id="UP000271098"/>
    </source>
</evidence>
<name>A0A183DML5_9BILA</name>
<dbReference type="AlphaFoldDB" id="A0A183DML5"/>
<dbReference type="OrthoDB" id="5873802at2759"/>
<organism evidence="4">
    <name type="scientific">Gongylonema pulchrum</name>
    <dbReference type="NCBI Taxonomy" id="637853"/>
    <lineage>
        <taxon>Eukaryota</taxon>
        <taxon>Metazoa</taxon>
        <taxon>Ecdysozoa</taxon>
        <taxon>Nematoda</taxon>
        <taxon>Chromadorea</taxon>
        <taxon>Rhabditida</taxon>
        <taxon>Spirurina</taxon>
        <taxon>Spiruromorpha</taxon>
        <taxon>Spiruroidea</taxon>
        <taxon>Gongylonematidae</taxon>
        <taxon>Gongylonema</taxon>
    </lineage>
</organism>
<protein>
    <submittedName>
        <fullName evidence="2 4">Uncharacterized protein</fullName>
    </submittedName>
</protein>
<dbReference type="EMBL" id="UYRT01035205">
    <property type="protein sequence ID" value="VDK79952.1"/>
    <property type="molecule type" value="Genomic_DNA"/>
</dbReference>
<evidence type="ECO:0000313" key="4">
    <source>
        <dbReference type="WBParaSite" id="GPUH_0000996701-mRNA-1"/>
    </source>
</evidence>
<evidence type="ECO:0000313" key="2">
    <source>
        <dbReference type="EMBL" id="VDK79952.1"/>
    </source>
</evidence>
<feature type="compositionally biased region" description="Basic and acidic residues" evidence="1">
    <location>
        <begin position="83"/>
        <end position="94"/>
    </location>
</feature>
<feature type="region of interest" description="Disordered" evidence="1">
    <location>
        <begin position="70"/>
        <end position="94"/>
    </location>
</feature>
<sequence>MERILLQLENMGENIDLQHVDMMIESKLPRWALLELYEAKIHDKPWSVMKLRFHLEEIVRKRESVNRILGESTLGRSKSSTRQMEDRSELKNTS</sequence>
<reference evidence="4" key="1">
    <citation type="submission" date="2016-06" db="UniProtKB">
        <authorList>
            <consortium name="WormBaseParasite"/>
        </authorList>
    </citation>
    <scope>IDENTIFICATION</scope>
</reference>
<dbReference type="WBParaSite" id="GPUH_0000996701-mRNA-1">
    <property type="protein sequence ID" value="GPUH_0000996701-mRNA-1"/>
    <property type="gene ID" value="GPUH_0000996701"/>
</dbReference>
<accession>A0A183DML5</accession>
<dbReference type="Proteomes" id="UP000271098">
    <property type="component" value="Unassembled WGS sequence"/>
</dbReference>
<evidence type="ECO:0000256" key="1">
    <source>
        <dbReference type="SAM" id="MobiDB-lite"/>
    </source>
</evidence>
<keyword evidence="3" id="KW-1185">Reference proteome</keyword>
<gene>
    <name evidence="2" type="ORF">GPUH_LOCUS9959</name>
</gene>
<proteinExistence type="predicted"/>